<evidence type="ECO:0000313" key="1">
    <source>
        <dbReference type="Proteomes" id="UP000492821"/>
    </source>
</evidence>
<keyword evidence="1" id="KW-1185">Reference proteome</keyword>
<reference evidence="2" key="2">
    <citation type="submission" date="2020-10" db="UniProtKB">
        <authorList>
            <consortium name="WormBaseParasite"/>
        </authorList>
    </citation>
    <scope>IDENTIFICATION</scope>
</reference>
<dbReference type="WBParaSite" id="Pan_g1716.t1">
    <property type="protein sequence ID" value="Pan_g1716.t1"/>
    <property type="gene ID" value="Pan_g1716"/>
</dbReference>
<name>A0A7E4ZTW1_PANRE</name>
<sequence length="76" mass="8668">MCRPLNVISLDPRTLNLPSVFPKLTLYTLSPENFGTIAKYAWDFDKTNLKSKCFKYYRVNVGKILTSEFVGLDSST</sequence>
<dbReference type="Proteomes" id="UP000492821">
    <property type="component" value="Unassembled WGS sequence"/>
</dbReference>
<accession>A0A7E4ZTW1</accession>
<evidence type="ECO:0000313" key="2">
    <source>
        <dbReference type="WBParaSite" id="Pan_g1716.t1"/>
    </source>
</evidence>
<dbReference type="AlphaFoldDB" id="A0A7E4ZTW1"/>
<proteinExistence type="predicted"/>
<protein>
    <submittedName>
        <fullName evidence="2">PRELI/MSF1 domain-containing protein</fullName>
    </submittedName>
</protein>
<organism evidence="1 2">
    <name type="scientific">Panagrellus redivivus</name>
    <name type="common">Microworm</name>
    <dbReference type="NCBI Taxonomy" id="6233"/>
    <lineage>
        <taxon>Eukaryota</taxon>
        <taxon>Metazoa</taxon>
        <taxon>Ecdysozoa</taxon>
        <taxon>Nematoda</taxon>
        <taxon>Chromadorea</taxon>
        <taxon>Rhabditida</taxon>
        <taxon>Tylenchina</taxon>
        <taxon>Panagrolaimomorpha</taxon>
        <taxon>Panagrolaimoidea</taxon>
        <taxon>Panagrolaimidae</taxon>
        <taxon>Panagrellus</taxon>
    </lineage>
</organism>
<reference evidence="1" key="1">
    <citation type="journal article" date="2013" name="Genetics">
        <title>The draft genome and transcriptome of Panagrellus redivivus are shaped by the harsh demands of a free-living lifestyle.</title>
        <authorList>
            <person name="Srinivasan J."/>
            <person name="Dillman A.R."/>
            <person name="Macchietto M.G."/>
            <person name="Heikkinen L."/>
            <person name="Lakso M."/>
            <person name="Fracchia K.M."/>
            <person name="Antoshechkin I."/>
            <person name="Mortazavi A."/>
            <person name="Wong G."/>
            <person name="Sternberg P.W."/>
        </authorList>
    </citation>
    <scope>NUCLEOTIDE SEQUENCE [LARGE SCALE GENOMIC DNA]</scope>
    <source>
        <strain evidence="1">MT8872</strain>
    </source>
</reference>